<proteinExistence type="predicted"/>
<evidence type="ECO:0000313" key="3">
    <source>
        <dbReference type="Proteomes" id="UP000424872"/>
    </source>
</evidence>
<protein>
    <recommendedName>
        <fullName evidence="1">DUF5983 domain-containing protein</fullName>
    </recommendedName>
</protein>
<dbReference type="AlphaFoldDB" id="A0AAP9KS50"/>
<gene>
    <name evidence="2" type="ORF">CTZ24_24160</name>
</gene>
<dbReference type="EMBL" id="CP024639">
    <property type="protein sequence ID" value="QGR09806.1"/>
    <property type="molecule type" value="Genomic_DNA"/>
</dbReference>
<feature type="domain" description="DUF5983" evidence="1">
    <location>
        <begin position="20"/>
        <end position="112"/>
    </location>
</feature>
<geneLocation type="plasmid" evidence="3">
    <name>pmsr2c</name>
</geneLocation>
<reference evidence="3" key="1">
    <citation type="submission" date="2017-11" db="EMBL/GenBank/DDBJ databases">
        <title>Genome sequence of Pantoea sp. MSR2.</title>
        <authorList>
            <person name="Nascimento F.X."/>
        </authorList>
    </citation>
    <scope>NUCLEOTIDE SEQUENCE [LARGE SCALE GENOMIC DNA]</scope>
    <source>
        <strain evidence="3">MSR2</strain>
        <plasmid evidence="3">pmsr2c</plasmid>
    </source>
</reference>
<name>A0AAP9KS50_9GAMM</name>
<dbReference type="KEGG" id="ppho:CTZ24_24160"/>
<organism evidence="2 3">
    <name type="scientific">Pantoea phytobeneficialis</name>
    <dbReference type="NCBI Taxonomy" id="2052056"/>
    <lineage>
        <taxon>Bacteria</taxon>
        <taxon>Pseudomonadati</taxon>
        <taxon>Pseudomonadota</taxon>
        <taxon>Gammaproteobacteria</taxon>
        <taxon>Enterobacterales</taxon>
        <taxon>Erwiniaceae</taxon>
        <taxon>Pantoea</taxon>
    </lineage>
</organism>
<dbReference type="Proteomes" id="UP000424872">
    <property type="component" value="Plasmid pMSR2C"/>
</dbReference>
<sequence>MEPLGWGKTVTLPDWSVLTCLECSTAHITREDNDILCYLSEVYGDNEWILATGFGYLIRLDAVSFPILRLKSEGLSRQARKLIHTCHKKGRVSMIYFSSLGDELEFFETFTW</sequence>
<dbReference type="Pfam" id="PF19419">
    <property type="entry name" value="DUF5983"/>
    <property type="match status" value="1"/>
</dbReference>
<dbReference type="InterPro" id="IPR046025">
    <property type="entry name" value="DUF5983"/>
</dbReference>
<evidence type="ECO:0000259" key="1">
    <source>
        <dbReference type="Pfam" id="PF19419"/>
    </source>
</evidence>
<evidence type="ECO:0000313" key="2">
    <source>
        <dbReference type="EMBL" id="QGR09806.1"/>
    </source>
</evidence>
<accession>A0AAP9KS50</accession>
<keyword evidence="2" id="KW-0614">Plasmid</keyword>